<dbReference type="EC" id="3.5.2.6" evidence="2 6"/>
<dbReference type="PRINTS" id="PR00118">
    <property type="entry name" value="BLACTAMASEA"/>
</dbReference>
<dbReference type="GO" id="GO:0046677">
    <property type="term" value="P:response to antibiotic"/>
    <property type="evidence" value="ECO:0007669"/>
    <property type="project" value="UniProtKB-UniRule"/>
</dbReference>
<evidence type="ECO:0000256" key="4">
    <source>
        <dbReference type="ARBA" id="ARBA00022801"/>
    </source>
</evidence>
<dbReference type="PROSITE" id="PS51318">
    <property type="entry name" value="TAT"/>
    <property type="match status" value="1"/>
</dbReference>
<organism evidence="10 11">
    <name type="scientific">Mycolicibacterium chlorophenolicum</name>
    <dbReference type="NCBI Taxonomy" id="37916"/>
    <lineage>
        <taxon>Bacteria</taxon>
        <taxon>Bacillati</taxon>
        <taxon>Actinomycetota</taxon>
        <taxon>Actinomycetes</taxon>
        <taxon>Mycobacteriales</taxon>
        <taxon>Mycobacteriaceae</taxon>
        <taxon>Mycolicibacterium</taxon>
    </lineage>
</organism>
<comment type="similarity">
    <text evidence="1 6">Belongs to the class-A beta-lactamase family.</text>
</comment>
<evidence type="ECO:0000256" key="2">
    <source>
        <dbReference type="ARBA" id="ARBA00012865"/>
    </source>
</evidence>
<reference evidence="10 11" key="1">
    <citation type="journal article" date="2015" name="Genome Biol. Evol.">
        <title>Characterization of Three Mycobacterium spp. with Potential Use in Bioremediation by Genome Sequencing and Comparative Genomics.</title>
        <authorList>
            <person name="Das S."/>
            <person name="Pettersson B.M."/>
            <person name="Behra P.R."/>
            <person name="Ramesh M."/>
            <person name="Dasgupta S."/>
            <person name="Bhattacharya A."/>
            <person name="Kirsebom L.A."/>
        </authorList>
    </citation>
    <scope>NUCLEOTIDE SEQUENCE [LARGE SCALE GENOMIC DNA]</scope>
    <source>
        <strain evidence="10 11">DSM 43826</strain>
    </source>
</reference>
<protein>
    <recommendedName>
        <fullName evidence="3 6">Beta-lactamase</fullName>
        <ecNumber evidence="2 6">3.5.2.6</ecNumber>
    </recommendedName>
</protein>
<proteinExistence type="inferred from homology"/>
<keyword evidence="11" id="KW-1185">Reference proteome</keyword>
<dbReference type="RefSeq" id="WP_048469968.1">
    <property type="nucleotide sequence ID" value="NZ_JYNL01000020.1"/>
</dbReference>
<evidence type="ECO:0000256" key="5">
    <source>
        <dbReference type="ARBA" id="ARBA00023251"/>
    </source>
</evidence>
<dbReference type="Proteomes" id="UP000036513">
    <property type="component" value="Unassembled WGS sequence"/>
</dbReference>
<dbReference type="GO" id="GO:0030655">
    <property type="term" value="P:beta-lactam antibiotic catabolic process"/>
    <property type="evidence" value="ECO:0007669"/>
    <property type="project" value="InterPro"/>
</dbReference>
<dbReference type="PROSITE" id="PS51257">
    <property type="entry name" value="PROKAR_LIPOPROTEIN"/>
    <property type="match status" value="1"/>
</dbReference>
<dbReference type="PROSITE" id="PS00146">
    <property type="entry name" value="BETA_LACTAMASE_A"/>
    <property type="match status" value="1"/>
</dbReference>
<evidence type="ECO:0000256" key="3">
    <source>
        <dbReference type="ARBA" id="ARBA00018879"/>
    </source>
</evidence>
<dbReference type="InterPro" id="IPR045155">
    <property type="entry name" value="Beta-lactam_cat"/>
</dbReference>
<dbReference type="SUPFAM" id="SSF56601">
    <property type="entry name" value="beta-lactamase/transpeptidase-like"/>
    <property type="match status" value="1"/>
</dbReference>
<dbReference type="STRING" id="37916.MCHLDSM_02318"/>
<dbReference type="InterPro" id="IPR023650">
    <property type="entry name" value="Beta-lactam_class-A_AS"/>
</dbReference>
<feature type="signal peptide" evidence="8">
    <location>
        <begin position="1"/>
        <end position="18"/>
    </location>
</feature>
<comment type="caution">
    <text evidence="10">The sequence shown here is derived from an EMBL/GenBank/DDBJ whole genome shotgun (WGS) entry which is preliminary data.</text>
</comment>
<evidence type="ECO:0000259" key="9">
    <source>
        <dbReference type="Pfam" id="PF13354"/>
    </source>
</evidence>
<dbReference type="NCBIfam" id="NF033103">
    <property type="entry name" value="bla_class_A"/>
    <property type="match status" value="1"/>
</dbReference>
<evidence type="ECO:0000256" key="7">
    <source>
        <dbReference type="SAM" id="MobiDB-lite"/>
    </source>
</evidence>
<dbReference type="Gene3D" id="3.40.710.10">
    <property type="entry name" value="DD-peptidase/beta-lactamase superfamily"/>
    <property type="match status" value="1"/>
</dbReference>
<dbReference type="AlphaFoldDB" id="A0A0J6Z151"/>
<dbReference type="PATRIC" id="fig|37916.4.peg.2237"/>
<evidence type="ECO:0000313" key="10">
    <source>
        <dbReference type="EMBL" id="KMO78401.1"/>
    </source>
</evidence>
<sequence length="302" mass="31804" precursor="true">MISRRTLLLGGLSLAALAGCAGTPQPPTSSSDPAEPLPPVTDRIDALRRRHNAEIGLYAVDLDSGREIAVGDGDTYALCSTFKAYASAAILQRAQQGRLSLTDAVPVERADIQPHSPVTEPRVGTTMTLAELCQAALQQSDNAAGNLLLRTLGGPPAITEFARSVGDDRSRLDRWETALNSAVPGDPRDTSTPRALGTGFRTVLAGDALDGAHRQQLDTWMRANATSSMRAGLPAGWSTADKTGSGGYGTTNDVGIAYGPQGQRWLLSIMTRAVGDDPEAPNMRELIGEIASVVVAELHQPQ</sequence>
<feature type="chain" id="PRO_5039351865" description="Beta-lactamase" evidence="8">
    <location>
        <begin position="19"/>
        <end position="302"/>
    </location>
</feature>
<name>A0A0J6Z151_9MYCO</name>
<dbReference type="PANTHER" id="PTHR35333:SF3">
    <property type="entry name" value="BETA-LACTAMASE-TYPE TRANSPEPTIDASE FOLD CONTAINING PROTEIN"/>
    <property type="match status" value="1"/>
</dbReference>
<evidence type="ECO:0000256" key="6">
    <source>
        <dbReference type="RuleBase" id="RU361140"/>
    </source>
</evidence>
<dbReference type="InterPro" id="IPR006311">
    <property type="entry name" value="TAT_signal"/>
</dbReference>
<evidence type="ECO:0000256" key="1">
    <source>
        <dbReference type="ARBA" id="ARBA00009009"/>
    </source>
</evidence>
<dbReference type="Pfam" id="PF13354">
    <property type="entry name" value="Beta-lactamase2"/>
    <property type="match status" value="1"/>
</dbReference>
<dbReference type="InterPro" id="IPR000871">
    <property type="entry name" value="Beta-lactam_class-A"/>
</dbReference>
<dbReference type="GO" id="GO:0008800">
    <property type="term" value="F:beta-lactamase activity"/>
    <property type="evidence" value="ECO:0007669"/>
    <property type="project" value="UniProtKB-UniRule"/>
</dbReference>
<comment type="catalytic activity">
    <reaction evidence="6">
        <text>a beta-lactam + H2O = a substituted beta-amino acid</text>
        <dbReference type="Rhea" id="RHEA:20401"/>
        <dbReference type="ChEBI" id="CHEBI:15377"/>
        <dbReference type="ChEBI" id="CHEBI:35627"/>
        <dbReference type="ChEBI" id="CHEBI:140347"/>
        <dbReference type="EC" id="3.5.2.6"/>
    </reaction>
</comment>
<feature type="domain" description="Beta-lactamase class A catalytic" evidence="9">
    <location>
        <begin position="56"/>
        <end position="271"/>
    </location>
</feature>
<feature type="region of interest" description="Disordered" evidence="7">
    <location>
        <begin position="20"/>
        <end position="40"/>
    </location>
</feature>
<dbReference type="EMBL" id="JYNL01000020">
    <property type="protein sequence ID" value="KMO78401.1"/>
    <property type="molecule type" value="Genomic_DNA"/>
</dbReference>
<dbReference type="SMR" id="A0A0J6Z151"/>
<accession>A0A0J6Z151</accession>
<gene>
    <name evidence="10" type="primary">blaF_1</name>
    <name evidence="10" type="ORF">MCHLDSM_02318</name>
</gene>
<dbReference type="InterPro" id="IPR012338">
    <property type="entry name" value="Beta-lactam/transpept-like"/>
</dbReference>
<keyword evidence="4 6" id="KW-0378">Hydrolase</keyword>
<evidence type="ECO:0000313" key="11">
    <source>
        <dbReference type="Proteomes" id="UP000036513"/>
    </source>
</evidence>
<keyword evidence="5 6" id="KW-0046">Antibiotic resistance</keyword>
<evidence type="ECO:0000256" key="8">
    <source>
        <dbReference type="SAM" id="SignalP"/>
    </source>
</evidence>
<keyword evidence="8" id="KW-0732">Signal</keyword>
<dbReference type="PANTHER" id="PTHR35333">
    <property type="entry name" value="BETA-LACTAMASE"/>
    <property type="match status" value="1"/>
</dbReference>